<evidence type="ECO:0000313" key="4">
    <source>
        <dbReference type="Proteomes" id="UP000590442"/>
    </source>
</evidence>
<accession>A0A846R5A2</accession>
<name>A0A846R5A2_9FLAO</name>
<comment type="caution">
    <text evidence="3">The sequence shown here is derived from an EMBL/GenBank/DDBJ whole genome shotgun (WGS) entry which is preliminary data.</text>
</comment>
<feature type="domain" description="Tail specific protease" evidence="2">
    <location>
        <begin position="582"/>
        <end position="793"/>
    </location>
</feature>
<protein>
    <submittedName>
        <fullName evidence="3">C-terminal processing protease CtpA/Prc</fullName>
    </submittedName>
</protein>
<gene>
    <name evidence="3" type="ORF">GGR42_002421</name>
</gene>
<dbReference type="GO" id="GO:0007165">
    <property type="term" value="P:signal transduction"/>
    <property type="evidence" value="ECO:0007669"/>
    <property type="project" value="TreeGrafter"/>
</dbReference>
<dbReference type="EMBL" id="JAATJJ010000001">
    <property type="protein sequence ID" value="NJB71959.1"/>
    <property type="molecule type" value="Genomic_DNA"/>
</dbReference>
<reference evidence="3 4" key="1">
    <citation type="submission" date="2020-03" db="EMBL/GenBank/DDBJ databases">
        <title>Genomic Encyclopedia of Type Strains, Phase IV (KMG-IV): sequencing the most valuable type-strain genomes for metagenomic binning, comparative biology and taxonomic classification.</title>
        <authorList>
            <person name="Goeker M."/>
        </authorList>
    </citation>
    <scope>NUCLEOTIDE SEQUENCE [LARGE SCALE GENOMIC DNA]</scope>
    <source>
        <strain evidence="3 4">DSM 29762</strain>
    </source>
</reference>
<dbReference type="GO" id="GO:0006508">
    <property type="term" value="P:proteolysis"/>
    <property type="evidence" value="ECO:0007669"/>
    <property type="project" value="UniProtKB-KW"/>
</dbReference>
<dbReference type="RefSeq" id="WP_167964241.1">
    <property type="nucleotide sequence ID" value="NZ_JAATJJ010000001.1"/>
</dbReference>
<feature type="chain" id="PRO_5032959430" evidence="1">
    <location>
        <begin position="20"/>
        <end position="813"/>
    </location>
</feature>
<keyword evidence="4" id="KW-1185">Reference proteome</keyword>
<dbReference type="SMART" id="SM00245">
    <property type="entry name" value="TSPc"/>
    <property type="match status" value="1"/>
</dbReference>
<dbReference type="InterPro" id="IPR029045">
    <property type="entry name" value="ClpP/crotonase-like_dom_sf"/>
</dbReference>
<evidence type="ECO:0000256" key="1">
    <source>
        <dbReference type="SAM" id="SignalP"/>
    </source>
</evidence>
<dbReference type="AlphaFoldDB" id="A0A846R5A2"/>
<dbReference type="SUPFAM" id="SSF52096">
    <property type="entry name" value="ClpP/crotonase"/>
    <property type="match status" value="2"/>
</dbReference>
<organism evidence="3 4">
    <name type="scientific">Saonia flava</name>
    <dbReference type="NCBI Taxonomy" id="523696"/>
    <lineage>
        <taxon>Bacteria</taxon>
        <taxon>Pseudomonadati</taxon>
        <taxon>Bacteroidota</taxon>
        <taxon>Flavobacteriia</taxon>
        <taxon>Flavobacteriales</taxon>
        <taxon>Flavobacteriaceae</taxon>
        <taxon>Saonia</taxon>
    </lineage>
</organism>
<proteinExistence type="predicted"/>
<evidence type="ECO:0000259" key="2">
    <source>
        <dbReference type="SMART" id="SM00245"/>
    </source>
</evidence>
<dbReference type="GO" id="GO:0030288">
    <property type="term" value="C:outer membrane-bounded periplasmic space"/>
    <property type="evidence" value="ECO:0007669"/>
    <property type="project" value="TreeGrafter"/>
</dbReference>
<keyword evidence="3" id="KW-0645">Protease</keyword>
<dbReference type="Pfam" id="PF03572">
    <property type="entry name" value="Peptidase_S41"/>
    <property type="match status" value="2"/>
</dbReference>
<dbReference type="Proteomes" id="UP000590442">
    <property type="component" value="Unassembled WGS sequence"/>
</dbReference>
<dbReference type="PANTHER" id="PTHR32060">
    <property type="entry name" value="TAIL-SPECIFIC PROTEASE"/>
    <property type="match status" value="1"/>
</dbReference>
<evidence type="ECO:0000313" key="3">
    <source>
        <dbReference type="EMBL" id="NJB71959.1"/>
    </source>
</evidence>
<dbReference type="GO" id="GO:0008236">
    <property type="term" value="F:serine-type peptidase activity"/>
    <property type="evidence" value="ECO:0007669"/>
    <property type="project" value="InterPro"/>
</dbReference>
<dbReference type="PANTHER" id="PTHR32060:SF30">
    <property type="entry name" value="CARBOXY-TERMINAL PROCESSING PROTEASE CTPA"/>
    <property type="match status" value="1"/>
</dbReference>
<dbReference type="GO" id="GO:0004175">
    <property type="term" value="F:endopeptidase activity"/>
    <property type="evidence" value="ECO:0007669"/>
    <property type="project" value="TreeGrafter"/>
</dbReference>
<sequence length="813" mass="93436">MKTFYIYLLLAFFPITSCAQSIDDAFSQEKMRKDLEVFKQTRESANSGLYKYRTKQEIDSIYNWADEQIGKSSTYLHFYNIICQLTDFEGSSHNSTRFPKKYTKSLKEETNGYFPYPLRYIEKKWIVNYAEGEIPLGAEIIAINNNKIEDIIPNLYKYYTTDGVNTTGKRIVLEPNFGKLYRNHYGLVNQFTVTYSPNNSNETKSTTLKSISHKSYTKNVSKRYSRPFDYVNYKDWKEDEVYDYKIINTNTAILTVNDFGLGNEKDPMHLQYAAFLDSIFTDIKQKKINKLIVDVRYNGGGDDPNDLITYSYLTNRNFQENKQAWVSFKKIPYLKYAYTKVPRIFRPFGVGKYNREFQKEFPKEVDGIFYQDETSNDHKIRMPNKNVFNGTIYLLISPRVASAGSLFAAMVAGNENSVVIGEETMGGYYGHNGHTPLGYILPESKIETIFYAVNLEQDVPKKSNQIYNRGIIPDYEVTQTYEDYLNQKDTQMEFVLNLINEKEVTYHPIVLKAKETSLYGDKVNWNEVNTKYIALTKDKEKTEDLREGLQYLINSLGDKHGHFRSAKDNSIIVSYNGKISEESNRNSKFVNTVINDVSAKFSYKLLDNGIGYLRIVGIGPGDVKEQSDFIRQGLIDLKSKGVDKWIVDLRFNGGGNMEPMISGLAPLIGEGFVAGAINKNNEIRDFTIENGQFFNYGRLVCEMDSLPEIKTNEKVAVLLSRYTISSGELVAIAFKGRNNTVFIGEETAGYTTGNGYDKIDDELVIVISQDVFIDRNKNRYDNKVGVNENIKFQHNVNLENDNQVYKAKEWLNE</sequence>
<dbReference type="Gene3D" id="3.90.226.10">
    <property type="entry name" value="2-enoyl-CoA Hydratase, Chain A, domain 1"/>
    <property type="match status" value="2"/>
</dbReference>
<feature type="signal peptide" evidence="1">
    <location>
        <begin position="1"/>
        <end position="19"/>
    </location>
</feature>
<keyword evidence="3" id="KW-0378">Hydrolase</keyword>
<dbReference type="InterPro" id="IPR005151">
    <property type="entry name" value="Tail-specific_protease"/>
</dbReference>
<keyword evidence="1" id="KW-0732">Signal</keyword>